<dbReference type="EMBL" id="BAUW01000151">
    <property type="protein sequence ID" value="GAE48280.1"/>
    <property type="molecule type" value="Genomic_DNA"/>
</dbReference>
<accession>W4RV24</accession>
<name>W4RV24_9BACI</name>
<sequence>MEKEKIQPHCEVYLKPFKRNDKVHTDTLSNQIFHVKCFYFKPEFIKDTGTYEEIVNKYPRYKKVFIVSDKPATSLALRATLRKNSIDRLK</sequence>
<dbReference type="Proteomes" id="UP000018949">
    <property type="component" value="Unassembled WGS sequence"/>
</dbReference>
<organism evidence="1 2">
    <name type="scientific">Mesobacillus boroniphilus JCM 21738</name>
    <dbReference type="NCBI Taxonomy" id="1294265"/>
    <lineage>
        <taxon>Bacteria</taxon>
        <taxon>Bacillati</taxon>
        <taxon>Bacillota</taxon>
        <taxon>Bacilli</taxon>
        <taxon>Bacillales</taxon>
        <taxon>Bacillaceae</taxon>
        <taxon>Mesobacillus</taxon>
    </lineage>
</organism>
<proteinExistence type="predicted"/>
<keyword evidence="2" id="KW-1185">Reference proteome</keyword>
<protein>
    <submittedName>
        <fullName evidence="1">Uncharacterized protein</fullName>
    </submittedName>
</protein>
<reference evidence="1 2" key="1">
    <citation type="submission" date="2013-12" db="EMBL/GenBank/DDBJ databases">
        <title>NBRP : Genome information of microbial organism related human and environment.</title>
        <authorList>
            <person name="Hattori M."/>
            <person name="Oshima K."/>
            <person name="Inaba H."/>
            <person name="Suda W."/>
            <person name="Sakamoto M."/>
            <person name="Iino T."/>
            <person name="Kitahara M."/>
            <person name="Oshida Y."/>
            <person name="Iida T."/>
            <person name="Kudo T."/>
            <person name="Itoh T."/>
            <person name="Ahmed I."/>
            <person name="Ohkuma M."/>
        </authorList>
    </citation>
    <scope>NUCLEOTIDE SEQUENCE [LARGE SCALE GENOMIC DNA]</scope>
    <source>
        <strain evidence="1 2">JCM 21738</strain>
    </source>
</reference>
<evidence type="ECO:0000313" key="2">
    <source>
        <dbReference type="Proteomes" id="UP000018949"/>
    </source>
</evidence>
<dbReference type="RefSeq" id="WP_023626843.1">
    <property type="nucleotide sequence ID" value="NZ_BAUW01000151.1"/>
</dbReference>
<comment type="caution">
    <text evidence="1">The sequence shown here is derived from an EMBL/GenBank/DDBJ whole genome shotgun (WGS) entry which is preliminary data.</text>
</comment>
<dbReference type="eggNOG" id="ENOG5030DHK">
    <property type="taxonomic scope" value="Bacteria"/>
</dbReference>
<evidence type="ECO:0000313" key="1">
    <source>
        <dbReference type="EMBL" id="GAE48280.1"/>
    </source>
</evidence>
<gene>
    <name evidence="1" type="ORF">JCM21738_5371</name>
</gene>
<dbReference type="AlphaFoldDB" id="W4RV24"/>